<dbReference type="Pfam" id="PF01066">
    <property type="entry name" value="CDP-OH_P_transf"/>
    <property type="match status" value="1"/>
</dbReference>
<dbReference type="Gene3D" id="1.20.120.1760">
    <property type="match status" value="1"/>
</dbReference>
<accession>A0ABT1MES0</accession>
<dbReference type="InterPro" id="IPR043130">
    <property type="entry name" value="CDP-OH_PTrfase_TM_dom"/>
</dbReference>
<reference evidence="2 3" key="1">
    <citation type="submission" date="2022-07" db="EMBL/GenBank/DDBJ databases">
        <title>Fecal culturing of patients with breast cancer.</title>
        <authorList>
            <person name="Teng N.M.Y."/>
            <person name="Kiu R."/>
            <person name="Evans R."/>
            <person name="Baker D.J."/>
            <person name="Zenner C."/>
            <person name="Robinson S.D."/>
            <person name="Hall L.J."/>
        </authorList>
    </citation>
    <scope>NUCLEOTIDE SEQUENCE [LARGE SCALE GENOMIC DNA]</scope>
    <source>
        <strain evidence="2 3">LH1063</strain>
    </source>
</reference>
<protein>
    <submittedName>
        <fullName evidence="2">CDP-alcohol phosphatidyltransferase family protein</fullName>
    </submittedName>
</protein>
<name>A0ABT1MES0_9BACT</name>
<feature type="transmembrane region" description="Helical" evidence="1">
    <location>
        <begin position="44"/>
        <end position="63"/>
    </location>
</feature>
<keyword evidence="3" id="KW-1185">Reference proteome</keyword>
<dbReference type="InterPro" id="IPR000462">
    <property type="entry name" value="CDP-OH_P_trans"/>
</dbReference>
<dbReference type="Proteomes" id="UP001205603">
    <property type="component" value="Unassembled WGS sequence"/>
</dbReference>
<comment type="caution">
    <text evidence="2">The sequence shown here is derived from an EMBL/GenBank/DDBJ whole genome shotgun (WGS) entry which is preliminary data.</text>
</comment>
<feature type="transmembrane region" description="Helical" evidence="1">
    <location>
        <begin position="105"/>
        <end position="124"/>
    </location>
</feature>
<dbReference type="EMBL" id="JANDHW010000002">
    <property type="protein sequence ID" value="MCP9611120.1"/>
    <property type="molecule type" value="Genomic_DNA"/>
</dbReference>
<evidence type="ECO:0000256" key="1">
    <source>
        <dbReference type="SAM" id="Phobius"/>
    </source>
</evidence>
<keyword evidence="1" id="KW-1133">Transmembrane helix</keyword>
<feature type="transmembrane region" description="Helical" evidence="1">
    <location>
        <begin position="130"/>
        <end position="147"/>
    </location>
</feature>
<dbReference type="RefSeq" id="WP_255025778.1">
    <property type="nucleotide sequence ID" value="NZ_JANDHW010000002.1"/>
</dbReference>
<evidence type="ECO:0000313" key="2">
    <source>
        <dbReference type="EMBL" id="MCP9611120.1"/>
    </source>
</evidence>
<evidence type="ECO:0000313" key="3">
    <source>
        <dbReference type="Proteomes" id="UP001205603"/>
    </source>
</evidence>
<gene>
    <name evidence="2" type="ORF">NMU02_03310</name>
</gene>
<organism evidence="2 3">
    <name type="scientific">Coprobacter tertius</name>
    <dbReference type="NCBI Taxonomy" id="2944915"/>
    <lineage>
        <taxon>Bacteria</taxon>
        <taxon>Pseudomonadati</taxon>
        <taxon>Bacteroidota</taxon>
        <taxon>Bacteroidia</taxon>
        <taxon>Bacteroidales</taxon>
        <taxon>Barnesiellaceae</taxon>
        <taxon>Coprobacter</taxon>
    </lineage>
</organism>
<feature type="transmembrane region" description="Helical" evidence="1">
    <location>
        <begin position="269"/>
        <end position="287"/>
    </location>
</feature>
<keyword evidence="1" id="KW-0812">Transmembrane</keyword>
<keyword evidence="1" id="KW-0472">Membrane</keyword>
<proteinExistence type="predicted"/>
<sequence>MENGKEKITLRSTLKSMDTEETIDLWFYRPIGYVWALLFRRLGISPNAVTIASIFIGIAAGILFYFDNLMYNVAGMLLLIWANSFDSADGQLARMTGKYSRLGRILDGLSGDLWFITIYIALCLRLMNEGWNVSVFALGAIAGYFHAQQASMADYYRNFHLFFVKGKSGSELEDMSQLEQNFKKLTWKKDFMTKLVQFFYIGYTRTQERLTPNMQELRSIIRSKYGDNVPEWLRVQFRAKSLPLMKYTNMLSFNTRVIALFISLFLDEVWLYFVFELTVLNIMLIYMRMRHEKICDDFVKKLTAL</sequence>